<protein>
    <submittedName>
        <fullName evidence="8">Uncharacterized protein</fullName>
    </submittedName>
</protein>
<evidence type="ECO:0000256" key="6">
    <source>
        <dbReference type="SAM" id="MobiDB-lite"/>
    </source>
</evidence>
<accession>A0A5N6L0N8</accession>
<dbReference type="GO" id="GO:0015020">
    <property type="term" value="F:glucuronosyltransferase activity"/>
    <property type="evidence" value="ECO:0007669"/>
    <property type="project" value="InterPro"/>
</dbReference>
<evidence type="ECO:0000256" key="2">
    <source>
        <dbReference type="ARBA" id="ARBA00022676"/>
    </source>
</evidence>
<dbReference type="PANTHER" id="PTHR45719:SF10">
    <property type="entry name" value="CORE-2_I-BRANCHING BETA-1,6-N-ACETYLGLUCOSAMINYLTRANSFERASE FAMILY PROTEIN"/>
    <property type="match status" value="1"/>
</dbReference>
<name>A0A5N6L0N8_9ROSI</name>
<keyword evidence="9" id="KW-1185">Reference proteome</keyword>
<comment type="subcellular location">
    <subcellularLocation>
        <location evidence="1">Membrane</location>
        <topology evidence="1">Single-pass type II membrane protein</topology>
    </subcellularLocation>
</comment>
<evidence type="ECO:0000256" key="4">
    <source>
        <dbReference type="ARBA" id="ARBA00023136"/>
    </source>
</evidence>
<dbReference type="EMBL" id="VIBQ01000040">
    <property type="protein sequence ID" value="KAB8455112.1"/>
    <property type="molecule type" value="Genomic_DNA"/>
</dbReference>
<keyword evidence="5" id="KW-0325">Glycoprotein</keyword>
<sequence>MQNPPSPPPPGHPPFILPCKTIISKDPKTTLYVILAISLFSLFFFLSLSSSSSSTSANTELTHSSSRHTKPTRSSSPPSIAYLIFGSAGDLGRILRLLLATYHPRNFYLHLDLYAPQTDCDALALIVQSVPVFNTASSADAAKEILQIHDQTFAILRGHRWCNRRLARLRHHVESNFQHDLLRRLSGLGFRNGSASSKLPGVRRPDLIGSRGGRGVCGGRFRVKSTFYA</sequence>
<keyword evidence="7" id="KW-0812">Transmembrane</keyword>
<keyword evidence="4 7" id="KW-0472">Membrane</keyword>
<feature type="region of interest" description="Disordered" evidence="6">
    <location>
        <begin position="57"/>
        <end position="76"/>
    </location>
</feature>
<reference evidence="8 9" key="1">
    <citation type="submission" date="2019-06" db="EMBL/GenBank/DDBJ databases">
        <title>A chromosomal-level reference genome of Carpinus fangiana (Coryloideae, Betulaceae).</title>
        <authorList>
            <person name="Yang X."/>
            <person name="Wang Z."/>
            <person name="Zhang L."/>
            <person name="Hao G."/>
            <person name="Liu J."/>
            <person name="Yang Y."/>
        </authorList>
    </citation>
    <scope>NUCLEOTIDE SEQUENCE [LARGE SCALE GENOMIC DNA]</scope>
    <source>
        <strain evidence="8">Cfa_2016G</strain>
        <tissue evidence="8">Leaf</tissue>
    </source>
</reference>
<proteinExistence type="predicted"/>
<keyword evidence="7" id="KW-1133">Transmembrane helix</keyword>
<evidence type="ECO:0000313" key="9">
    <source>
        <dbReference type="Proteomes" id="UP000327013"/>
    </source>
</evidence>
<dbReference type="Proteomes" id="UP000327013">
    <property type="component" value="Unassembled WGS sequence"/>
</dbReference>
<dbReference type="AlphaFoldDB" id="A0A5N6L0N8"/>
<organism evidence="8 9">
    <name type="scientific">Carpinus fangiana</name>
    <dbReference type="NCBI Taxonomy" id="176857"/>
    <lineage>
        <taxon>Eukaryota</taxon>
        <taxon>Viridiplantae</taxon>
        <taxon>Streptophyta</taxon>
        <taxon>Embryophyta</taxon>
        <taxon>Tracheophyta</taxon>
        <taxon>Spermatophyta</taxon>
        <taxon>Magnoliopsida</taxon>
        <taxon>eudicotyledons</taxon>
        <taxon>Gunneridae</taxon>
        <taxon>Pentapetalae</taxon>
        <taxon>rosids</taxon>
        <taxon>fabids</taxon>
        <taxon>Fagales</taxon>
        <taxon>Betulaceae</taxon>
        <taxon>Carpinus</taxon>
    </lineage>
</organism>
<dbReference type="GO" id="GO:0016020">
    <property type="term" value="C:membrane"/>
    <property type="evidence" value="ECO:0007669"/>
    <property type="project" value="UniProtKB-SubCell"/>
</dbReference>
<gene>
    <name evidence="8" type="ORF">FH972_025265</name>
</gene>
<dbReference type="PANTHER" id="PTHR45719">
    <property type="entry name" value="GLYCOSYLTRANSFERASE"/>
    <property type="match status" value="1"/>
</dbReference>
<evidence type="ECO:0000313" key="8">
    <source>
        <dbReference type="EMBL" id="KAB8455112.1"/>
    </source>
</evidence>
<keyword evidence="2" id="KW-0328">Glycosyltransferase</keyword>
<dbReference type="InterPro" id="IPR044610">
    <property type="entry name" value="GLCAT14A/B/C"/>
</dbReference>
<evidence type="ECO:0000256" key="7">
    <source>
        <dbReference type="SAM" id="Phobius"/>
    </source>
</evidence>
<comment type="caution">
    <text evidence="8">The sequence shown here is derived from an EMBL/GenBank/DDBJ whole genome shotgun (WGS) entry which is preliminary data.</text>
</comment>
<evidence type="ECO:0000256" key="5">
    <source>
        <dbReference type="ARBA" id="ARBA00023180"/>
    </source>
</evidence>
<keyword evidence="3" id="KW-0808">Transferase</keyword>
<dbReference type="OrthoDB" id="2019572at2759"/>
<evidence type="ECO:0000256" key="3">
    <source>
        <dbReference type="ARBA" id="ARBA00022679"/>
    </source>
</evidence>
<feature type="transmembrane region" description="Helical" evidence="7">
    <location>
        <begin position="30"/>
        <end position="48"/>
    </location>
</feature>
<dbReference type="Pfam" id="PF02485">
    <property type="entry name" value="Branch"/>
    <property type="match status" value="1"/>
</dbReference>
<evidence type="ECO:0000256" key="1">
    <source>
        <dbReference type="ARBA" id="ARBA00004606"/>
    </source>
</evidence>
<dbReference type="InterPro" id="IPR003406">
    <property type="entry name" value="Glyco_trans_14"/>
</dbReference>